<gene>
    <name evidence="2" type="ORF">PHYEVI_LOCUS2946</name>
</gene>
<feature type="region of interest" description="Disordered" evidence="1">
    <location>
        <begin position="1"/>
        <end position="30"/>
    </location>
</feature>
<feature type="region of interest" description="Disordered" evidence="1">
    <location>
        <begin position="127"/>
        <end position="166"/>
    </location>
</feature>
<feature type="compositionally biased region" description="Basic and acidic residues" evidence="1">
    <location>
        <begin position="142"/>
        <end position="166"/>
    </location>
</feature>
<accession>A0A9N9THS4</accession>
<proteinExistence type="predicted"/>
<feature type="region of interest" description="Disordered" evidence="1">
    <location>
        <begin position="527"/>
        <end position="558"/>
    </location>
</feature>
<dbReference type="Proteomes" id="UP001153712">
    <property type="component" value="Chromosome 12"/>
</dbReference>
<feature type="compositionally biased region" description="Basic residues" evidence="1">
    <location>
        <begin position="1"/>
        <end position="20"/>
    </location>
</feature>
<dbReference type="EMBL" id="OU900105">
    <property type="protein sequence ID" value="CAG9856525.1"/>
    <property type="molecule type" value="Genomic_DNA"/>
</dbReference>
<dbReference type="AlphaFoldDB" id="A0A9N9THS4"/>
<evidence type="ECO:0000313" key="2">
    <source>
        <dbReference type="EMBL" id="CAG9856525.1"/>
    </source>
</evidence>
<evidence type="ECO:0000313" key="3">
    <source>
        <dbReference type="Proteomes" id="UP001153712"/>
    </source>
</evidence>
<organism evidence="2 3">
    <name type="scientific">Phyllotreta striolata</name>
    <name type="common">Striped flea beetle</name>
    <name type="synonym">Crioceris striolata</name>
    <dbReference type="NCBI Taxonomy" id="444603"/>
    <lineage>
        <taxon>Eukaryota</taxon>
        <taxon>Metazoa</taxon>
        <taxon>Ecdysozoa</taxon>
        <taxon>Arthropoda</taxon>
        <taxon>Hexapoda</taxon>
        <taxon>Insecta</taxon>
        <taxon>Pterygota</taxon>
        <taxon>Neoptera</taxon>
        <taxon>Endopterygota</taxon>
        <taxon>Coleoptera</taxon>
        <taxon>Polyphaga</taxon>
        <taxon>Cucujiformia</taxon>
        <taxon>Chrysomeloidea</taxon>
        <taxon>Chrysomelidae</taxon>
        <taxon>Galerucinae</taxon>
        <taxon>Alticini</taxon>
        <taxon>Phyllotreta</taxon>
    </lineage>
</organism>
<feature type="compositionally biased region" description="Basic and acidic residues" evidence="1">
    <location>
        <begin position="21"/>
        <end position="30"/>
    </location>
</feature>
<keyword evidence="3" id="KW-1185">Reference proteome</keyword>
<name>A0A9N9THS4_PHYSR</name>
<sequence length="585" mass="68053">MEVNKRRTPVVKRLRKRKSNVHYEDRESSYERTPVKVTKTNTKLPIYKQIKVAECKEKLKDPYALDVFDEKPKKHPKQSAYYDRSMHEELARIEKREKKPKKKKVPVKGYHNTVNTIVKEVMERVKNNQNPNLNHNKGKSSRLLDKELNVSNRSEPRRSEKNEKKGYDAIVNSTIKDIMEKVKNRKSNSMNHSIDKQNDSVMFEELKSSGRHDNSDDNSDSGEEFKGFVTIDSFGLNTLDTSYQSDDDFLGFDNHNFSLPKAISTPRNILDNVCVTNRRMENVLYDANNTIELEFLDKSHCTLNTTQYTDDTCESDSDDYDDDPHFGFKEISADTPEKNKRKRTIFDELPCRFGGNFTRNPHWLRIKSNGLPAVDQDMIIDEEFVKKIEVAFTNNSKRPEQIPEKHLVQTTMNDFLENKENYLLDSSKASKQLSLFDCDDFDLTKYPKIHHKRNVLKEHPQVCSTPKENLRSRVIPSPHVSFISSSNEDENNVNVELEEDLHLFEEVDAEKKTDFSIKIPIMTYAKKSKKKRALEEEESPEKPESPIKKKKKNAMTKAEEAAFEKWAEETNAAFSEVDKHELTIL</sequence>
<evidence type="ECO:0000256" key="1">
    <source>
        <dbReference type="SAM" id="MobiDB-lite"/>
    </source>
</evidence>
<dbReference type="OrthoDB" id="6784865at2759"/>
<protein>
    <submittedName>
        <fullName evidence="2">Uncharacterized protein</fullName>
    </submittedName>
</protein>
<reference evidence="2" key="1">
    <citation type="submission" date="2022-01" db="EMBL/GenBank/DDBJ databases">
        <authorList>
            <person name="King R."/>
        </authorList>
    </citation>
    <scope>NUCLEOTIDE SEQUENCE</scope>
</reference>